<organism evidence="2 3">
    <name type="scientific">Eikenella glucosivorans</name>
    <dbReference type="NCBI Taxonomy" id="2766967"/>
    <lineage>
        <taxon>Bacteria</taxon>
        <taxon>Pseudomonadati</taxon>
        <taxon>Pseudomonadota</taxon>
        <taxon>Betaproteobacteria</taxon>
        <taxon>Neisseriales</taxon>
        <taxon>Neisseriaceae</taxon>
        <taxon>Eikenella</taxon>
    </lineage>
</organism>
<evidence type="ECO:0000313" key="3">
    <source>
        <dbReference type="Proteomes" id="UP000768471"/>
    </source>
</evidence>
<sequence length="145" mass="16906">MKKYFILLLLSVSLSTAAMPDIDFSGNWSWESKPLWRSPENLYSFTLNLIQQGNTVSGEWAHIQSDNIIKAHGKVRGYIQHGRLTLEYCTEYRTESKNSIQYKPCPQYEQFNGYYVLQSDGHLQEYIQNSTKPSVYHPSLNYNKQ</sequence>
<feature type="chain" id="PRO_5046896595" evidence="1">
    <location>
        <begin position="19"/>
        <end position="145"/>
    </location>
</feature>
<proteinExistence type="predicted"/>
<comment type="caution">
    <text evidence="2">The sequence shown here is derived from an EMBL/GenBank/DDBJ whole genome shotgun (WGS) entry which is preliminary data.</text>
</comment>
<dbReference type="RefSeq" id="WP_197903443.1">
    <property type="nucleotide sequence ID" value="NZ_JACSGR010000005.1"/>
</dbReference>
<feature type="signal peptide" evidence="1">
    <location>
        <begin position="1"/>
        <end position="18"/>
    </location>
</feature>
<reference evidence="2 3" key="1">
    <citation type="submission" date="2020-09" db="EMBL/GenBank/DDBJ databases">
        <title>Eikenella S3660 sp. nov., isolated from a throat swab.</title>
        <authorList>
            <person name="Buhl M."/>
        </authorList>
    </citation>
    <scope>NUCLEOTIDE SEQUENCE [LARGE SCALE GENOMIC DNA]</scope>
    <source>
        <strain evidence="2 3">S3360</strain>
    </source>
</reference>
<dbReference type="Proteomes" id="UP000768471">
    <property type="component" value="Unassembled WGS sequence"/>
</dbReference>
<keyword evidence="3" id="KW-1185">Reference proteome</keyword>
<dbReference type="EMBL" id="JACSGR010000005">
    <property type="protein sequence ID" value="MBH5329623.1"/>
    <property type="molecule type" value="Genomic_DNA"/>
</dbReference>
<protein>
    <submittedName>
        <fullName evidence="2">Uncharacterized protein</fullName>
    </submittedName>
</protein>
<name>A0ABS0NBD2_9NEIS</name>
<gene>
    <name evidence="2" type="ORF">H9Q10_08080</name>
</gene>
<evidence type="ECO:0000313" key="2">
    <source>
        <dbReference type="EMBL" id="MBH5329623.1"/>
    </source>
</evidence>
<accession>A0ABS0NBD2</accession>
<evidence type="ECO:0000256" key="1">
    <source>
        <dbReference type="SAM" id="SignalP"/>
    </source>
</evidence>
<keyword evidence="1" id="KW-0732">Signal</keyword>